<evidence type="ECO:0000256" key="1">
    <source>
        <dbReference type="ARBA" id="ARBA00004141"/>
    </source>
</evidence>
<proteinExistence type="predicted"/>
<keyword evidence="4 7" id="KW-1133">Transmembrane helix</keyword>
<keyword evidence="5 7" id="KW-0472">Membrane</keyword>
<feature type="transmembrane region" description="Helical" evidence="7">
    <location>
        <begin position="389"/>
        <end position="408"/>
    </location>
</feature>
<evidence type="ECO:0000256" key="3">
    <source>
        <dbReference type="ARBA" id="ARBA00022960"/>
    </source>
</evidence>
<comment type="caution">
    <text evidence="8">The sequence shown here is derived from an EMBL/GenBank/DDBJ whole genome shotgun (WGS) entry which is preliminary data.</text>
</comment>
<evidence type="ECO:0000256" key="4">
    <source>
        <dbReference type="ARBA" id="ARBA00022989"/>
    </source>
</evidence>
<feature type="transmembrane region" description="Helical" evidence="7">
    <location>
        <begin position="196"/>
        <end position="227"/>
    </location>
</feature>
<dbReference type="InterPro" id="IPR001182">
    <property type="entry name" value="FtsW/RodA"/>
</dbReference>
<comment type="subcellular location">
    <subcellularLocation>
        <location evidence="1">Membrane</location>
        <topology evidence="1">Multi-pass membrane protein</topology>
    </subcellularLocation>
</comment>
<evidence type="ECO:0000256" key="7">
    <source>
        <dbReference type="SAM" id="Phobius"/>
    </source>
</evidence>
<reference evidence="8" key="1">
    <citation type="submission" date="2023-01" db="EMBL/GenBank/DDBJ databases">
        <title>Draft genome sequence of Nocardiopsis sp. LSu2-4 isolated from halophytes.</title>
        <authorList>
            <person name="Duangmal K."/>
            <person name="Chantavorakit T."/>
        </authorList>
    </citation>
    <scope>NUCLEOTIDE SEQUENCE</scope>
    <source>
        <strain evidence="8">LSu2-4</strain>
    </source>
</reference>
<feature type="transmembrane region" description="Helical" evidence="7">
    <location>
        <begin position="16"/>
        <end position="37"/>
    </location>
</feature>
<dbReference type="PANTHER" id="PTHR30474">
    <property type="entry name" value="CELL CYCLE PROTEIN"/>
    <property type="match status" value="1"/>
</dbReference>
<feature type="transmembrane region" description="Helical" evidence="7">
    <location>
        <begin position="352"/>
        <end position="377"/>
    </location>
</feature>
<accession>A0ABT4TV83</accession>
<dbReference type="EMBL" id="JAQFWP010000091">
    <property type="protein sequence ID" value="MDA2808567.1"/>
    <property type="molecule type" value="Genomic_DNA"/>
</dbReference>
<keyword evidence="9" id="KW-1185">Reference proteome</keyword>
<feature type="compositionally biased region" description="Polar residues" evidence="6">
    <location>
        <begin position="443"/>
        <end position="452"/>
    </location>
</feature>
<organism evidence="8 9">
    <name type="scientific">Nocardiopsis suaedae</name>
    <dbReference type="NCBI Taxonomy" id="3018444"/>
    <lineage>
        <taxon>Bacteria</taxon>
        <taxon>Bacillati</taxon>
        <taxon>Actinomycetota</taxon>
        <taxon>Actinomycetes</taxon>
        <taxon>Streptosporangiales</taxon>
        <taxon>Nocardiopsidaceae</taxon>
        <taxon>Nocardiopsis</taxon>
    </lineage>
</organism>
<protein>
    <submittedName>
        <fullName evidence="8">FtsW/RodA/SpoVE family cell cycle protein</fullName>
    </submittedName>
</protein>
<sequence>MCTAGWQTGGAVPGRLPLYAALFGAAALTAHLGVRFLAPYADPLLLPLATVLTGTGLTMIWALGGPDGGEGHAEAWRQLMWAVIGTAGCLAVLLAVSRPRRLQRYPYLLAVGGLVLLLLPMVPGLGIELYGARRWVAVSGYTVQPSEFAKLPLIVFLAAYLGQKREVLAAAGRHITVRGVKVFSVPRMRHLGPMTVAWGFAILVLVGTKDLGTSLLLYLVFLAMLYAATGRKSWVGIGLVMFAAGAVAAWRLFPHVRQRVDIWLNAFDPDVYNAPVGGSFQLVQGLYALADGGLTGTGFGAGRAGEIFAADSDLILVSIGEKLGLTGLMAILVLLALLVERAARTALEAREVFTKLLVTGFAMLFAFQVFVVAGGVTRLIPLTGMTTPFLAAGGSSLVSSWLVIGLWLRVSDACRRPPPDPGSGPEQEATELIALPGRAHGVSASTDATPRR</sequence>
<gene>
    <name evidence="8" type="ORF">O4U47_28925</name>
</gene>
<evidence type="ECO:0000256" key="2">
    <source>
        <dbReference type="ARBA" id="ARBA00022692"/>
    </source>
</evidence>
<feature type="transmembrane region" description="Helical" evidence="7">
    <location>
        <begin position="107"/>
        <end position="127"/>
    </location>
</feature>
<evidence type="ECO:0000313" key="9">
    <source>
        <dbReference type="Proteomes" id="UP001165685"/>
    </source>
</evidence>
<feature type="transmembrane region" description="Helical" evidence="7">
    <location>
        <begin position="234"/>
        <end position="253"/>
    </location>
</feature>
<evidence type="ECO:0000256" key="6">
    <source>
        <dbReference type="SAM" id="MobiDB-lite"/>
    </source>
</evidence>
<name>A0ABT4TV83_9ACTN</name>
<feature type="transmembrane region" description="Helical" evidence="7">
    <location>
        <begin position="44"/>
        <end position="63"/>
    </location>
</feature>
<feature type="transmembrane region" description="Helical" evidence="7">
    <location>
        <begin position="75"/>
        <end position="95"/>
    </location>
</feature>
<evidence type="ECO:0000256" key="5">
    <source>
        <dbReference type="ARBA" id="ARBA00023136"/>
    </source>
</evidence>
<dbReference type="PANTHER" id="PTHR30474:SF3">
    <property type="entry name" value="PEPTIDOGLYCAN GLYCOSYLTRANSFERASE RODA"/>
    <property type="match status" value="1"/>
</dbReference>
<dbReference type="Pfam" id="PF01098">
    <property type="entry name" value="FTSW_RODA_SPOVE"/>
    <property type="match status" value="1"/>
</dbReference>
<feature type="region of interest" description="Disordered" evidence="6">
    <location>
        <begin position="416"/>
        <end position="452"/>
    </location>
</feature>
<dbReference type="Proteomes" id="UP001165685">
    <property type="component" value="Unassembled WGS sequence"/>
</dbReference>
<feature type="transmembrane region" description="Helical" evidence="7">
    <location>
        <begin position="323"/>
        <end position="340"/>
    </location>
</feature>
<evidence type="ECO:0000313" key="8">
    <source>
        <dbReference type="EMBL" id="MDA2808567.1"/>
    </source>
</evidence>
<keyword evidence="3" id="KW-0133">Cell shape</keyword>
<keyword evidence="2 7" id="KW-0812">Transmembrane</keyword>